<proteinExistence type="predicted"/>
<dbReference type="NCBIfam" id="TIGR03209">
    <property type="entry name" value="P21_Cbot"/>
    <property type="match status" value="1"/>
</dbReference>
<sequence length="184" mass="22205">MDEVKTIEDLFFIIKILKDDNKKFEDIYMNYKNLIDIFIKKYNLSENYNDILNHFWIILIKADLNKFNTENDLNKYISKCLKRYCLSICMKKNRDKKIIYNSEITDINLNLIQDSCFNDIEFEFKDLISILPNTQQNIIYMKFFKDMKDIDIAKKLKISRQSVYKNKNLALEKLKPILEELINI</sequence>
<dbReference type="SUPFAM" id="SSF88946">
    <property type="entry name" value="Sigma2 domain of RNA polymerase sigma factors"/>
    <property type="match status" value="1"/>
</dbReference>
<dbReference type="EMBL" id="EU341306">
    <property type="protein sequence ID" value="ABY56334.1"/>
    <property type="molecule type" value="Genomic_DNA"/>
</dbReference>
<dbReference type="Gene3D" id="1.10.10.10">
    <property type="entry name" value="Winged helix-like DNA-binding domain superfamily/Winged helix DNA-binding domain"/>
    <property type="match status" value="1"/>
</dbReference>
<dbReference type="NCBIfam" id="TIGR02937">
    <property type="entry name" value="sigma70-ECF"/>
    <property type="match status" value="1"/>
</dbReference>
<organism evidence="1">
    <name type="scientific">Clostridium botulinum</name>
    <dbReference type="NCBI Taxonomy" id="1491"/>
    <lineage>
        <taxon>Bacteria</taxon>
        <taxon>Bacillati</taxon>
        <taxon>Bacillota</taxon>
        <taxon>Clostridia</taxon>
        <taxon>Eubacteriales</taxon>
        <taxon>Clostridiaceae</taxon>
        <taxon>Clostridium</taxon>
    </lineage>
</organism>
<evidence type="ECO:0000313" key="1">
    <source>
        <dbReference type="EMBL" id="ABY56334.1"/>
    </source>
</evidence>
<dbReference type="GO" id="GO:0006352">
    <property type="term" value="P:DNA-templated transcription initiation"/>
    <property type="evidence" value="ECO:0007669"/>
    <property type="project" value="InterPro"/>
</dbReference>
<dbReference type="InterPro" id="IPR017622">
    <property type="entry name" value="Tscrpt_reg_BotR"/>
</dbReference>
<dbReference type="InterPro" id="IPR036388">
    <property type="entry name" value="WH-like_DNA-bd_sf"/>
</dbReference>
<dbReference type="AlphaFoldDB" id="B0FNR4"/>
<dbReference type="InterPro" id="IPR013324">
    <property type="entry name" value="RNA_pol_sigma_r3/r4-like"/>
</dbReference>
<dbReference type="InterPro" id="IPR013325">
    <property type="entry name" value="RNA_pol_sigma_r2"/>
</dbReference>
<reference evidence="1" key="1">
    <citation type="journal article" date="2008" name="Appl. Environ. Microbiol.">
        <title>Analysis of neurotoxin cluster genes in Clostridium botulinum strains producing botulinum neurotoxin serotype A subtypes.</title>
        <authorList>
            <person name="Jacobson M.J."/>
            <person name="Lin G."/>
            <person name="Raphael B."/>
            <person name="Andreadis J."/>
            <person name="Johnson E.A."/>
        </authorList>
    </citation>
    <scope>NUCLEOTIDE SEQUENCE</scope>
    <source>
        <strain evidence="1">CDC/A3</strain>
    </source>
</reference>
<accession>B0FNR4</accession>
<name>B0FNR4_CLOBO</name>
<dbReference type="SMR" id="B0FNR4"/>
<dbReference type="SUPFAM" id="SSF88659">
    <property type="entry name" value="Sigma3 and sigma4 domains of RNA polymerase sigma factors"/>
    <property type="match status" value="1"/>
</dbReference>
<protein>
    <submittedName>
        <fullName evidence="1">p21</fullName>
    </submittedName>
</protein>
<dbReference type="GO" id="GO:0003700">
    <property type="term" value="F:DNA-binding transcription factor activity"/>
    <property type="evidence" value="ECO:0007669"/>
    <property type="project" value="InterPro"/>
</dbReference>
<dbReference type="Gene3D" id="1.10.1740.10">
    <property type="match status" value="1"/>
</dbReference>
<dbReference type="InterPro" id="IPR014284">
    <property type="entry name" value="RNA_pol_sigma-70_dom"/>
</dbReference>